<organism evidence="11 12">
    <name type="scientific">Candidatus Gallibacteroides avistercoris</name>
    <dbReference type="NCBI Taxonomy" id="2840833"/>
    <lineage>
        <taxon>Bacteria</taxon>
        <taxon>Pseudomonadati</taxon>
        <taxon>Bacteroidota</taxon>
        <taxon>Bacteroidia</taxon>
        <taxon>Bacteroidales</taxon>
        <taxon>Bacteroidaceae</taxon>
        <taxon>Bacteroidaceae incertae sedis</taxon>
        <taxon>Candidatus Gallibacteroides</taxon>
    </lineage>
</organism>
<protein>
    <recommendedName>
        <fullName evidence="9">Tryptophan synthase alpha chain</fullName>
        <ecNumber evidence="9">4.2.1.20</ecNumber>
    </recommendedName>
</protein>
<dbReference type="CDD" id="cd04724">
    <property type="entry name" value="Tryptophan_synthase_alpha"/>
    <property type="match status" value="1"/>
</dbReference>
<dbReference type="PANTHER" id="PTHR43406:SF1">
    <property type="entry name" value="TRYPTOPHAN SYNTHASE ALPHA CHAIN, CHLOROPLASTIC"/>
    <property type="match status" value="1"/>
</dbReference>
<evidence type="ECO:0000256" key="1">
    <source>
        <dbReference type="ARBA" id="ARBA00003365"/>
    </source>
</evidence>
<dbReference type="NCBIfam" id="TIGR00262">
    <property type="entry name" value="trpA"/>
    <property type="match status" value="1"/>
</dbReference>
<keyword evidence="5 9" id="KW-0822">Tryptophan biosynthesis</keyword>
<dbReference type="EMBL" id="DVNA01000208">
    <property type="protein sequence ID" value="HIU55963.1"/>
    <property type="molecule type" value="Genomic_DNA"/>
</dbReference>
<comment type="subunit">
    <text evidence="3 9">Tetramer of two alpha and two beta chains.</text>
</comment>
<evidence type="ECO:0000256" key="7">
    <source>
        <dbReference type="ARBA" id="ARBA00023239"/>
    </source>
</evidence>
<gene>
    <name evidence="9" type="primary">trpA</name>
    <name evidence="11" type="ORF">IAB03_09195</name>
</gene>
<keyword evidence="6 9" id="KW-0057">Aromatic amino acid biosynthesis</keyword>
<comment type="similarity">
    <text evidence="9 10">Belongs to the TrpA family.</text>
</comment>
<keyword evidence="7 9" id="KW-0456">Lyase</keyword>
<dbReference type="InterPro" id="IPR011060">
    <property type="entry name" value="RibuloseP-bd_barrel"/>
</dbReference>
<evidence type="ECO:0000256" key="8">
    <source>
        <dbReference type="ARBA" id="ARBA00049047"/>
    </source>
</evidence>
<evidence type="ECO:0000313" key="12">
    <source>
        <dbReference type="Proteomes" id="UP000824112"/>
    </source>
</evidence>
<dbReference type="Gene3D" id="3.20.20.70">
    <property type="entry name" value="Aldolase class I"/>
    <property type="match status" value="1"/>
</dbReference>
<comment type="function">
    <text evidence="1 9">The alpha subunit is responsible for the aldol cleavage of indoleglycerol phosphate to indole and glyceraldehyde 3-phosphate.</text>
</comment>
<feature type="active site" description="Proton acceptor" evidence="9">
    <location>
        <position position="46"/>
    </location>
</feature>
<dbReference type="InterPro" id="IPR018204">
    <property type="entry name" value="Trp_synthase_alpha_AS"/>
</dbReference>
<evidence type="ECO:0000256" key="6">
    <source>
        <dbReference type="ARBA" id="ARBA00023141"/>
    </source>
</evidence>
<proteinExistence type="inferred from homology"/>
<comment type="catalytic activity">
    <reaction evidence="8 9">
        <text>(1S,2R)-1-C-(indol-3-yl)glycerol 3-phosphate + L-serine = D-glyceraldehyde 3-phosphate + L-tryptophan + H2O</text>
        <dbReference type="Rhea" id="RHEA:10532"/>
        <dbReference type="ChEBI" id="CHEBI:15377"/>
        <dbReference type="ChEBI" id="CHEBI:33384"/>
        <dbReference type="ChEBI" id="CHEBI:57912"/>
        <dbReference type="ChEBI" id="CHEBI:58866"/>
        <dbReference type="ChEBI" id="CHEBI:59776"/>
        <dbReference type="EC" id="4.2.1.20"/>
    </reaction>
</comment>
<dbReference type="Proteomes" id="UP000824112">
    <property type="component" value="Unassembled WGS sequence"/>
</dbReference>
<evidence type="ECO:0000256" key="9">
    <source>
        <dbReference type="HAMAP-Rule" id="MF_00131"/>
    </source>
</evidence>
<reference evidence="11" key="1">
    <citation type="submission" date="2020-10" db="EMBL/GenBank/DDBJ databases">
        <authorList>
            <person name="Gilroy R."/>
        </authorList>
    </citation>
    <scope>NUCLEOTIDE SEQUENCE</scope>
    <source>
        <strain evidence="11">CHK158-818</strain>
    </source>
</reference>
<dbReference type="PANTHER" id="PTHR43406">
    <property type="entry name" value="TRYPTOPHAN SYNTHASE, ALPHA CHAIN"/>
    <property type="match status" value="1"/>
</dbReference>
<dbReference type="InterPro" id="IPR002028">
    <property type="entry name" value="Trp_synthase_suA"/>
</dbReference>
<dbReference type="SUPFAM" id="SSF51366">
    <property type="entry name" value="Ribulose-phoshate binding barrel"/>
    <property type="match status" value="1"/>
</dbReference>
<evidence type="ECO:0000256" key="4">
    <source>
        <dbReference type="ARBA" id="ARBA00022605"/>
    </source>
</evidence>
<dbReference type="InterPro" id="IPR013785">
    <property type="entry name" value="Aldolase_TIM"/>
</dbReference>
<dbReference type="EC" id="4.2.1.20" evidence="9"/>
<feature type="active site" description="Proton acceptor" evidence="9">
    <location>
        <position position="57"/>
    </location>
</feature>
<dbReference type="Pfam" id="PF00290">
    <property type="entry name" value="Trp_syntA"/>
    <property type="match status" value="1"/>
</dbReference>
<comment type="caution">
    <text evidence="11">The sequence shown here is derived from an EMBL/GenBank/DDBJ whole genome shotgun (WGS) entry which is preliminary data.</text>
</comment>
<sequence>MNRINRLFSAKRQNILSVYFTAGHPTLESPATIIGELQQQGIDLIEIGIPFSDPMADGPVIQEAATRALRNGMTLRNLFDQLTGIRNQVTIPLILMGYLNPIMQYGFENFCRQCAATGIDGMIIPDLPFADYMQHYKAIADRYDLRIIMLITPETSDERIRLIDQHTDGFIYMVSSASTTGAQKTFDEQKQAYFKHINGMNLKNPRLVGFGISNKATFEAACQNASGAIIGSRFVQLLEQSDTPRQAVSELLDALKK</sequence>
<evidence type="ECO:0000256" key="2">
    <source>
        <dbReference type="ARBA" id="ARBA00004733"/>
    </source>
</evidence>
<dbReference type="FunFam" id="3.20.20.70:FF:000037">
    <property type="entry name" value="Tryptophan synthase alpha chain"/>
    <property type="match status" value="1"/>
</dbReference>
<evidence type="ECO:0000313" key="11">
    <source>
        <dbReference type="EMBL" id="HIU55963.1"/>
    </source>
</evidence>
<comment type="pathway">
    <text evidence="2 9">Amino-acid biosynthesis; L-tryptophan biosynthesis; L-tryptophan from chorismate: step 5/5.</text>
</comment>
<dbReference type="GO" id="GO:0005829">
    <property type="term" value="C:cytosol"/>
    <property type="evidence" value="ECO:0007669"/>
    <property type="project" value="TreeGrafter"/>
</dbReference>
<evidence type="ECO:0000256" key="3">
    <source>
        <dbReference type="ARBA" id="ARBA00011270"/>
    </source>
</evidence>
<dbReference type="HAMAP" id="MF_00131">
    <property type="entry name" value="Trp_synth_alpha"/>
    <property type="match status" value="1"/>
</dbReference>
<dbReference type="PROSITE" id="PS00167">
    <property type="entry name" value="TRP_SYNTHASE_ALPHA"/>
    <property type="match status" value="1"/>
</dbReference>
<dbReference type="GO" id="GO:0004834">
    <property type="term" value="F:tryptophan synthase activity"/>
    <property type="evidence" value="ECO:0007669"/>
    <property type="project" value="UniProtKB-UniRule"/>
</dbReference>
<evidence type="ECO:0000256" key="5">
    <source>
        <dbReference type="ARBA" id="ARBA00022822"/>
    </source>
</evidence>
<keyword evidence="4 9" id="KW-0028">Amino-acid biosynthesis</keyword>
<dbReference type="AlphaFoldDB" id="A0A9D1M8T0"/>
<accession>A0A9D1M8T0</accession>
<reference evidence="11" key="2">
    <citation type="journal article" date="2021" name="PeerJ">
        <title>Extensive microbial diversity within the chicken gut microbiome revealed by metagenomics and culture.</title>
        <authorList>
            <person name="Gilroy R."/>
            <person name="Ravi A."/>
            <person name="Getino M."/>
            <person name="Pursley I."/>
            <person name="Horton D.L."/>
            <person name="Alikhan N.F."/>
            <person name="Baker D."/>
            <person name="Gharbi K."/>
            <person name="Hall N."/>
            <person name="Watson M."/>
            <person name="Adriaenssens E.M."/>
            <person name="Foster-Nyarko E."/>
            <person name="Jarju S."/>
            <person name="Secka A."/>
            <person name="Antonio M."/>
            <person name="Oren A."/>
            <person name="Chaudhuri R.R."/>
            <person name="La Ragione R."/>
            <person name="Hildebrand F."/>
            <person name="Pallen M.J."/>
        </authorList>
    </citation>
    <scope>NUCLEOTIDE SEQUENCE</scope>
    <source>
        <strain evidence="11">CHK158-818</strain>
    </source>
</reference>
<evidence type="ECO:0000256" key="10">
    <source>
        <dbReference type="RuleBase" id="RU003662"/>
    </source>
</evidence>
<name>A0A9D1M8T0_9BACT</name>